<evidence type="ECO:0000313" key="8">
    <source>
        <dbReference type="EMBL" id="OUA14479.1"/>
    </source>
</evidence>
<dbReference type="CDD" id="cd04843">
    <property type="entry name" value="Peptidases_S8_11"/>
    <property type="match status" value="1"/>
</dbReference>
<comment type="similarity">
    <text evidence="1 5">Belongs to the peptidase S8 family.</text>
</comment>
<dbReference type="InterPro" id="IPR023828">
    <property type="entry name" value="Peptidase_S8_Ser-AS"/>
</dbReference>
<dbReference type="PROSITE" id="PS00138">
    <property type="entry name" value="SUBTILASE_SER"/>
    <property type="match status" value="1"/>
</dbReference>
<evidence type="ECO:0000259" key="7">
    <source>
        <dbReference type="Pfam" id="PF00082"/>
    </source>
</evidence>
<dbReference type="PANTHER" id="PTHR43806">
    <property type="entry name" value="PEPTIDASE S8"/>
    <property type="match status" value="1"/>
</dbReference>
<name>A0A9X6Q6K7_BACTU</name>
<dbReference type="EMBL" id="NFEN01000232">
    <property type="protein sequence ID" value="OUA14479.1"/>
    <property type="molecule type" value="Genomic_DNA"/>
</dbReference>
<dbReference type="PANTHER" id="PTHR43806:SF11">
    <property type="entry name" value="CEREVISIN-RELATED"/>
    <property type="match status" value="1"/>
</dbReference>
<accession>A0A9X6Q6K7</accession>
<dbReference type="Gene3D" id="3.40.50.200">
    <property type="entry name" value="Peptidase S8/S53 domain"/>
    <property type="match status" value="1"/>
</dbReference>
<evidence type="ECO:0000256" key="3">
    <source>
        <dbReference type="ARBA" id="ARBA00022801"/>
    </source>
</evidence>
<dbReference type="InterPro" id="IPR050131">
    <property type="entry name" value="Peptidase_S8_subtilisin-like"/>
</dbReference>
<evidence type="ECO:0000256" key="2">
    <source>
        <dbReference type="ARBA" id="ARBA00022670"/>
    </source>
</evidence>
<dbReference type="SUPFAM" id="SSF52743">
    <property type="entry name" value="Subtilisin-like"/>
    <property type="match status" value="1"/>
</dbReference>
<feature type="domain" description="Peptidase S8/S53" evidence="7">
    <location>
        <begin position="237"/>
        <end position="481"/>
    </location>
</feature>
<keyword evidence="2" id="KW-0645">Protease</keyword>
<dbReference type="GO" id="GO:0006508">
    <property type="term" value="P:proteolysis"/>
    <property type="evidence" value="ECO:0007669"/>
    <property type="project" value="UniProtKB-KW"/>
</dbReference>
<comment type="caution">
    <text evidence="8">The sequence shown here is derived from an EMBL/GenBank/DDBJ whole genome shotgun (WGS) entry which is preliminary data.</text>
</comment>
<dbReference type="Pfam" id="PF00082">
    <property type="entry name" value="Peptidase_S8"/>
    <property type="match status" value="1"/>
</dbReference>
<dbReference type="InterPro" id="IPR034073">
    <property type="entry name" value="Subtilisin_DY-like_dom"/>
</dbReference>
<dbReference type="InterPro" id="IPR036852">
    <property type="entry name" value="Peptidase_S8/S53_dom_sf"/>
</dbReference>
<organism evidence="8 9">
    <name type="scientific">Bacillus thuringiensis</name>
    <dbReference type="NCBI Taxonomy" id="1428"/>
    <lineage>
        <taxon>Bacteria</taxon>
        <taxon>Bacillati</taxon>
        <taxon>Bacillota</taxon>
        <taxon>Bacilli</taxon>
        <taxon>Bacillales</taxon>
        <taxon>Bacillaceae</taxon>
        <taxon>Bacillus</taxon>
        <taxon>Bacillus cereus group</taxon>
    </lineage>
</organism>
<feature type="region of interest" description="Disordered" evidence="6">
    <location>
        <begin position="512"/>
        <end position="549"/>
    </location>
</feature>
<gene>
    <name evidence="8" type="ORF">BK775_33785</name>
</gene>
<keyword evidence="3" id="KW-0378">Hydrolase</keyword>
<dbReference type="InterPro" id="IPR015500">
    <property type="entry name" value="Peptidase_S8_subtilisin-rel"/>
</dbReference>
<dbReference type="PRINTS" id="PR00723">
    <property type="entry name" value="SUBTILISIN"/>
</dbReference>
<comment type="caution">
    <text evidence="5">Lacks conserved residue(s) required for the propagation of feature annotation.</text>
</comment>
<evidence type="ECO:0000256" key="6">
    <source>
        <dbReference type="SAM" id="MobiDB-lite"/>
    </source>
</evidence>
<dbReference type="Proteomes" id="UP000195077">
    <property type="component" value="Unassembled WGS sequence"/>
</dbReference>
<protein>
    <submittedName>
        <fullName evidence="8">Peptidase S8</fullName>
    </submittedName>
</protein>
<dbReference type="PROSITE" id="PS51892">
    <property type="entry name" value="SUBTILASE"/>
    <property type="match status" value="1"/>
</dbReference>
<evidence type="ECO:0000256" key="5">
    <source>
        <dbReference type="PROSITE-ProRule" id="PRU01240"/>
    </source>
</evidence>
<sequence length="549" mass="59814">MKIFKGILVSSIALTAFNGVGSILPSEKSEVAYAATYNYSNKQLNSTVHKQVTKQLILKFKNEVNLPYQDGIEKFIKEEKQDPELIGILAEYPNVTINRLFNSLNPKEIKNLGKEIKDSDHISSNLLNYYIVETQDDIDVQALLTKFEKSSLVETAYLQEEEAPPAERLPNLSVNPYDEPRLTRQGYLEPAPLGINAPYAWSIKGGDGKGTTFVDMEYGWLFNHEDLVNQKIELISGQNKSEHHDHGTSVLGIVSAEDNNIGGIGIAPKAKVKVVSQIRDNGNYNTADAILSAVNNMQAGDILLLEAQATYDGYGDKNYFPVEVKPDIFDAIRMGTNKGIIIIEAGANGGNDLDQFRDRNGKQVLNRNSPDFKDSGAIMVGAASARVPHKRSYFSNYGSRVDVYGWGNAVDTTDAKPSEFITNLYTSSFAGTSSASPIIAGAAASIQGIAKDNQGRVYTPSQLRDILSDSSTGTKSNDPTSDKIGVLPDLKAILSKLGFSPNLGNDSSIVFPEEQEINKGNKGNEGSTITFPKEDTANSGEDSSFIFPE</sequence>
<dbReference type="GO" id="GO:0004252">
    <property type="term" value="F:serine-type endopeptidase activity"/>
    <property type="evidence" value="ECO:0007669"/>
    <property type="project" value="InterPro"/>
</dbReference>
<proteinExistence type="inferred from homology"/>
<evidence type="ECO:0000256" key="4">
    <source>
        <dbReference type="ARBA" id="ARBA00022825"/>
    </source>
</evidence>
<dbReference type="AlphaFoldDB" id="A0A9X6Q6K7"/>
<evidence type="ECO:0000256" key="1">
    <source>
        <dbReference type="ARBA" id="ARBA00011073"/>
    </source>
</evidence>
<evidence type="ECO:0000313" key="9">
    <source>
        <dbReference type="Proteomes" id="UP000195077"/>
    </source>
</evidence>
<reference evidence="8 9" key="1">
    <citation type="submission" date="2016-10" db="EMBL/GenBank/DDBJ databases">
        <title>Comparative genomics of Bacillus thuringiensis reveals a path to pathogens against multiple invertebrate hosts.</title>
        <authorList>
            <person name="Zheng J."/>
            <person name="Gao Q."/>
            <person name="Liu H."/>
            <person name="Peng D."/>
            <person name="Ruan L."/>
            <person name="Sun M."/>
        </authorList>
    </citation>
    <scope>NUCLEOTIDE SEQUENCE [LARGE SCALE GENOMIC DNA]</scope>
    <source>
        <strain evidence="8">I13</strain>
    </source>
</reference>
<keyword evidence="4" id="KW-0720">Serine protease</keyword>
<dbReference type="RefSeq" id="WP_021728139.1">
    <property type="nucleotide sequence ID" value="NZ_CP059976.1"/>
</dbReference>
<dbReference type="InterPro" id="IPR000209">
    <property type="entry name" value="Peptidase_S8/S53_dom"/>
</dbReference>